<evidence type="ECO:0000256" key="4">
    <source>
        <dbReference type="ARBA" id="ARBA00022980"/>
    </source>
</evidence>
<dbReference type="InterPro" id="IPR002358">
    <property type="entry name" value="Ribosomal_uL6_CS"/>
</dbReference>
<keyword evidence="5 6" id="KW-0687">Ribonucleoprotein</keyword>
<dbReference type="GO" id="GO:0022625">
    <property type="term" value="C:cytosolic large ribosomal subunit"/>
    <property type="evidence" value="ECO:0007669"/>
    <property type="project" value="UniProtKB-UniRule"/>
</dbReference>
<evidence type="ECO:0000256" key="1">
    <source>
        <dbReference type="ARBA" id="ARBA00009356"/>
    </source>
</evidence>
<dbReference type="HAMAP" id="MF_01365_B">
    <property type="entry name" value="Ribosomal_uL6_B"/>
    <property type="match status" value="1"/>
</dbReference>
<comment type="similarity">
    <text evidence="1 6 7">Belongs to the universal ribosomal protein uL6 family.</text>
</comment>
<gene>
    <name evidence="6" type="primary">rplF</name>
    <name evidence="10" type="ORF">C0187_01320</name>
</gene>
<reference evidence="10 11" key="1">
    <citation type="submission" date="2018-01" db="EMBL/GenBank/DDBJ databases">
        <title>Metagenomic assembled genomes from two thermal pools in the Uzon Caldera, Kamchatka, Russia.</title>
        <authorList>
            <person name="Wilkins L."/>
            <person name="Ettinger C."/>
        </authorList>
    </citation>
    <scope>NUCLEOTIDE SEQUENCE [LARGE SCALE GENOMIC DNA]</scope>
    <source>
        <strain evidence="10">ZAV-05</strain>
    </source>
</reference>
<keyword evidence="2 6" id="KW-0699">rRNA-binding</keyword>
<dbReference type="InterPro" id="IPR000702">
    <property type="entry name" value="Ribosomal_uL6-like"/>
</dbReference>
<keyword evidence="3 6" id="KW-0694">RNA-binding</keyword>
<dbReference type="PROSITE" id="PS00525">
    <property type="entry name" value="RIBOSOMAL_L6_1"/>
    <property type="match status" value="1"/>
</dbReference>
<evidence type="ECO:0000313" key="11">
    <source>
        <dbReference type="Proteomes" id="UP000242881"/>
    </source>
</evidence>
<dbReference type="EMBL" id="PNIN01000020">
    <property type="protein sequence ID" value="PMP72586.1"/>
    <property type="molecule type" value="Genomic_DNA"/>
</dbReference>
<dbReference type="InterPro" id="IPR019906">
    <property type="entry name" value="Ribosomal_uL6_bac-type"/>
</dbReference>
<dbReference type="FunFam" id="3.90.930.12:FF:000001">
    <property type="entry name" value="50S ribosomal protein L6"/>
    <property type="match status" value="1"/>
</dbReference>
<dbReference type="NCBIfam" id="TIGR03654">
    <property type="entry name" value="L6_bact"/>
    <property type="match status" value="1"/>
</dbReference>
<evidence type="ECO:0000313" key="10">
    <source>
        <dbReference type="EMBL" id="PMP72586.1"/>
    </source>
</evidence>
<evidence type="ECO:0000256" key="6">
    <source>
        <dbReference type="HAMAP-Rule" id="MF_01365"/>
    </source>
</evidence>
<dbReference type="Gene3D" id="3.90.930.12">
    <property type="entry name" value="Ribosomal protein L6, alpha-beta domain"/>
    <property type="match status" value="2"/>
</dbReference>
<name>A0A2J6WQD4_9BACT</name>
<dbReference type="Pfam" id="PF00347">
    <property type="entry name" value="Ribosomal_L6"/>
    <property type="match status" value="2"/>
</dbReference>
<evidence type="ECO:0000256" key="7">
    <source>
        <dbReference type="RuleBase" id="RU003869"/>
    </source>
</evidence>
<feature type="domain" description="Large ribosomal subunit protein uL6 alpha-beta" evidence="9">
    <location>
        <begin position="14"/>
        <end position="82"/>
    </location>
</feature>
<sequence>MSRIGKKPISFDSSVKVSLEGNIVKVEGPKGALTYEKPQGINIEINGNQIVVTRDNDHREVRSLHGLVRTLLNNMVVGVTKGFEKKLEIVGVGYRVALKGKDLDFSLGYSHPVVYQAPEGIEFFVESQTKFGVRGIDKQKVGQIAANLRALRPPEPYKGKGIKYEGERILRKAGKSGKK</sequence>
<dbReference type="Proteomes" id="UP000242881">
    <property type="component" value="Unassembled WGS sequence"/>
</dbReference>
<dbReference type="GO" id="GO:0003735">
    <property type="term" value="F:structural constituent of ribosome"/>
    <property type="evidence" value="ECO:0007669"/>
    <property type="project" value="UniProtKB-UniRule"/>
</dbReference>
<evidence type="ECO:0000256" key="2">
    <source>
        <dbReference type="ARBA" id="ARBA00022730"/>
    </source>
</evidence>
<dbReference type="RefSeq" id="WP_424606254.1">
    <property type="nucleotide sequence ID" value="NZ_JBNAVA010000014.1"/>
</dbReference>
<accession>A0A2J6WQD4</accession>
<dbReference type="GO" id="GO:0002181">
    <property type="term" value="P:cytoplasmic translation"/>
    <property type="evidence" value="ECO:0007669"/>
    <property type="project" value="TreeGrafter"/>
</dbReference>
<dbReference type="AlphaFoldDB" id="A0A2J6WQD4"/>
<keyword evidence="4 6" id="KW-0689">Ribosomal protein</keyword>
<feature type="domain" description="Large ribosomal subunit protein uL6 alpha-beta" evidence="9">
    <location>
        <begin position="90"/>
        <end position="164"/>
    </location>
</feature>
<dbReference type="PANTHER" id="PTHR11655">
    <property type="entry name" value="60S/50S RIBOSOMAL PROTEIN L6/L9"/>
    <property type="match status" value="1"/>
</dbReference>
<dbReference type="FunFam" id="3.90.930.12:FF:000002">
    <property type="entry name" value="50S ribosomal protein L6"/>
    <property type="match status" value="1"/>
</dbReference>
<comment type="function">
    <text evidence="6 8">This protein binds to the 23S rRNA, and is important in its secondary structure. It is located near the subunit interface in the base of the L7/L12 stalk, and near the tRNA binding site of the peptidyltransferase center.</text>
</comment>
<dbReference type="GO" id="GO:0019843">
    <property type="term" value="F:rRNA binding"/>
    <property type="evidence" value="ECO:0007669"/>
    <property type="project" value="UniProtKB-UniRule"/>
</dbReference>
<evidence type="ECO:0000256" key="3">
    <source>
        <dbReference type="ARBA" id="ARBA00022884"/>
    </source>
</evidence>
<evidence type="ECO:0000256" key="8">
    <source>
        <dbReference type="RuleBase" id="RU003870"/>
    </source>
</evidence>
<proteinExistence type="inferred from homology"/>
<evidence type="ECO:0000259" key="9">
    <source>
        <dbReference type="Pfam" id="PF00347"/>
    </source>
</evidence>
<comment type="subunit">
    <text evidence="6">Part of the 50S ribosomal subunit.</text>
</comment>
<dbReference type="SUPFAM" id="SSF56053">
    <property type="entry name" value="Ribosomal protein L6"/>
    <property type="match status" value="2"/>
</dbReference>
<organism evidence="10 11">
    <name type="scientific">Calditerrivibrio nitroreducens</name>
    <dbReference type="NCBI Taxonomy" id="477976"/>
    <lineage>
        <taxon>Bacteria</taxon>
        <taxon>Pseudomonadati</taxon>
        <taxon>Deferribacterota</taxon>
        <taxon>Deferribacteres</taxon>
        <taxon>Deferribacterales</taxon>
        <taxon>Calditerrivibrionaceae</taxon>
    </lineage>
</organism>
<dbReference type="PANTHER" id="PTHR11655:SF14">
    <property type="entry name" value="LARGE RIBOSOMAL SUBUNIT PROTEIN UL6M"/>
    <property type="match status" value="1"/>
</dbReference>
<evidence type="ECO:0000256" key="5">
    <source>
        <dbReference type="ARBA" id="ARBA00023274"/>
    </source>
</evidence>
<dbReference type="PRINTS" id="PR00059">
    <property type="entry name" value="RIBOSOMALL6"/>
</dbReference>
<dbReference type="InterPro" id="IPR036789">
    <property type="entry name" value="Ribosomal_uL6-like_a/b-dom_sf"/>
</dbReference>
<comment type="caution">
    <text evidence="10">The sequence shown here is derived from an EMBL/GenBank/DDBJ whole genome shotgun (WGS) entry which is preliminary data.</text>
</comment>
<dbReference type="InterPro" id="IPR020040">
    <property type="entry name" value="Ribosomal_uL6_a/b-dom"/>
</dbReference>
<dbReference type="PIRSF" id="PIRSF002162">
    <property type="entry name" value="Ribosomal_L6"/>
    <property type="match status" value="1"/>
</dbReference>
<protein>
    <recommendedName>
        <fullName evidence="6">Large ribosomal subunit protein uL6</fullName>
    </recommendedName>
</protein>